<dbReference type="Proteomes" id="UP001165685">
    <property type="component" value="Unassembled WGS sequence"/>
</dbReference>
<accession>A0ABT4TJB0</accession>
<dbReference type="EMBL" id="JAQFWP010000011">
    <property type="protein sequence ID" value="MDA2804456.1"/>
    <property type="molecule type" value="Genomic_DNA"/>
</dbReference>
<feature type="region of interest" description="Disordered" evidence="2">
    <location>
        <begin position="163"/>
        <end position="187"/>
    </location>
</feature>
<feature type="coiled-coil region" evidence="1">
    <location>
        <begin position="10"/>
        <end position="79"/>
    </location>
</feature>
<keyword evidence="4" id="KW-1185">Reference proteome</keyword>
<dbReference type="RefSeq" id="WP_270677002.1">
    <property type="nucleotide sequence ID" value="NZ_JAQFWP010000011.1"/>
</dbReference>
<feature type="compositionally biased region" description="Basic residues" evidence="2">
    <location>
        <begin position="175"/>
        <end position="187"/>
    </location>
</feature>
<evidence type="ECO:0000313" key="4">
    <source>
        <dbReference type="Proteomes" id="UP001165685"/>
    </source>
</evidence>
<protein>
    <submittedName>
        <fullName evidence="3">Uncharacterized protein</fullName>
    </submittedName>
</protein>
<organism evidence="3 4">
    <name type="scientific">Nocardiopsis suaedae</name>
    <dbReference type="NCBI Taxonomy" id="3018444"/>
    <lineage>
        <taxon>Bacteria</taxon>
        <taxon>Bacillati</taxon>
        <taxon>Actinomycetota</taxon>
        <taxon>Actinomycetes</taxon>
        <taxon>Streptosporangiales</taxon>
        <taxon>Nocardiopsidaceae</taxon>
        <taxon>Nocardiopsis</taxon>
    </lineage>
</organism>
<evidence type="ECO:0000256" key="2">
    <source>
        <dbReference type="SAM" id="MobiDB-lite"/>
    </source>
</evidence>
<evidence type="ECO:0000256" key="1">
    <source>
        <dbReference type="SAM" id="Coils"/>
    </source>
</evidence>
<proteinExistence type="predicted"/>
<evidence type="ECO:0000313" key="3">
    <source>
        <dbReference type="EMBL" id="MDA2804456.1"/>
    </source>
</evidence>
<reference evidence="3" key="1">
    <citation type="submission" date="2023-01" db="EMBL/GenBank/DDBJ databases">
        <title>Draft genome sequence of Nocardiopsis sp. LSu2-4 isolated from halophytes.</title>
        <authorList>
            <person name="Duangmal K."/>
            <person name="Chantavorakit T."/>
        </authorList>
    </citation>
    <scope>NUCLEOTIDE SEQUENCE</scope>
    <source>
        <strain evidence="3">LSu2-4</strain>
    </source>
</reference>
<gene>
    <name evidence="3" type="ORF">O4U47_08030</name>
</gene>
<comment type="caution">
    <text evidence="3">The sequence shown here is derived from an EMBL/GenBank/DDBJ whole genome shotgun (WGS) entry which is preliminary data.</text>
</comment>
<keyword evidence="1" id="KW-0175">Coiled coil</keyword>
<sequence>MLCITTRGRLKALEESLCELQRTRQELEAARTDHHASTIDLLDHLHDERRAAAGLRRRLGEAESELRTLREGRERLLADAHNAGRLARTFALLEGAGMGCSRGTAEERLLAGARIYGWIDVPGWECQKPDCPESRRELVWHPDVPKRAHLVCACGQVWKAAPGAVERGDRETRDHQKRGTHHSHSRRWSLLPSPVLEAIDRALPAPAHTPYEDVD</sequence>
<name>A0ABT4TJB0_9ACTN</name>